<dbReference type="PANTHER" id="PTHR10434:SF11">
    <property type="entry name" value="1-ACYL-SN-GLYCEROL-3-PHOSPHATE ACYLTRANSFERASE"/>
    <property type="match status" value="1"/>
</dbReference>
<dbReference type="CDD" id="cd07989">
    <property type="entry name" value="LPLAT_AGPAT-like"/>
    <property type="match status" value="1"/>
</dbReference>
<name>A0A9D7SY14_9BACT</name>
<evidence type="ECO:0000256" key="4">
    <source>
        <dbReference type="SAM" id="Phobius"/>
    </source>
</evidence>
<accession>A0A9D7SY14</accession>
<dbReference type="Pfam" id="PF01553">
    <property type="entry name" value="Acyltransferase"/>
    <property type="match status" value="1"/>
</dbReference>
<reference evidence="6 7" key="1">
    <citation type="submission" date="2020-10" db="EMBL/GenBank/DDBJ databases">
        <title>Connecting structure to function with the recovery of over 1000 high-quality activated sludge metagenome-assembled genomes encoding full-length rRNA genes using long-read sequencing.</title>
        <authorList>
            <person name="Singleton C.M."/>
            <person name="Petriglieri F."/>
            <person name="Kristensen J.M."/>
            <person name="Kirkegaard R.H."/>
            <person name="Michaelsen T.Y."/>
            <person name="Andersen M.H."/>
            <person name="Karst S.M."/>
            <person name="Dueholm M.S."/>
            <person name="Nielsen P.H."/>
            <person name="Albertsen M."/>
        </authorList>
    </citation>
    <scope>NUCLEOTIDE SEQUENCE [LARGE SCALE GENOMIC DNA]</scope>
    <source>
        <strain evidence="6">Ribe_18-Q3-R11-54_MAXAC.273</strain>
    </source>
</reference>
<evidence type="ECO:0000256" key="3">
    <source>
        <dbReference type="ARBA" id="ARBA00023315"/>
    </source>
</evidence>
<dbReference type="GO" id="GO:0006654">
    <property type="term" value="P:phosphatidic acid biosynthetic process"/>
    <property type="evidence" value="ECO:0007669"/>
    <property type="project" value="TreeGrafter"/>
</dbReference>
<comment type="caution">
    <text evidence="6">The sequence shown here is derived from an EMBL/GenBank/DDBJ whole genome shotgun (WGS) entry which is preliminary data.</text>
</comment>
<evidence type="ECO:0000259" key="5">
    <source>
        <dbReference type="SMART" id="SM00563"/>
    </source>
</evidence>
<evidence type="ECO:0000313" key="6">
    <source>
        <dbReference type="EMBL" id="MBK9984291.1"/>
    </source>
</evidence>
<proteinExistence type="predicted"/>
<keyword evidence="2" id="KW-0808">Transferase</keyword>
<evidence type="ECO:0000256" key="2">
    <source>
        <dbReference type="ARBA" id="ARBA00022679"/>
    </source>
</evidence>
<evidence type="ECO:0000313" key="7">
    <source>
        <dbReference type="Proteomes" id="UP000808337"/>
    </source>
</evidence>
<evidence type="ECO:0000256" key="1">
    <source>
        <dbReference type="ARBA" id="ARBA00005189"/>
    </source>
</evidence>
<comment type="pathway">
    <text evidence="1">Lipid metabolism.</text>
</comment>
<dbReference type="PANTHER" id="PTHR10434">
    <property type="entry name" value="1-ACYL-SN-GLYCEROL-3-PHOSPHATE ACYLTRANSFERASE"/>
    <property type="match status" value="1"/>
</dbReference>
<keyword evidence="3 6" id="KW-0012">Acyltransferase</keyword>
<dbReference type="AlphaFoldDB" id="A0A9D7SY14"/>
<dbReference type="InterPro" id="IPR002123">
    <property type="entry name" value="Plipid/glycerol_acylTrfase"/>
</dbReference>
<dbReference type="SMART" id="SM00563">
    <property type="entry name" value="PlsC"/>
    <property type="match status" value="1"/>
</dbReference>
<feature type="transmembrane region" description="Helical" evidence="4">
    <location>
        <begin position="12"/>
        <end position="35"/>
    </location>
</feature>
<sequence length="260" mass="29645">MLANKIRGYIRLFFVFIITILATFAVFFIGILPINRYKWGLKIRRLWSKLFIIILNYKVEVIGKFPTDRNYLFVGNHRSSMDPFVSLAYLQANPVSRSDVGKYPFLGKGAVRTGIIFVDKASKTSRSASKQAIYDALKEGKSIMIYPEGKTGAQPLTATFQKGSFDVAAELNVPVIPFAIEYKSLNDYWDHTDTMAGHYFKNLAKWRTDIRLSIGDVIYGDNSWTLLRQSQQWINDEIVRMRSDWGGLSQGQETVEDKAS</sequence>
<keyword evidence="4" id="KW-1133">Transmembrane helix</keyword>
<dbReference type="SUPFAM" id="SSF69593">
    <property type="entry name" value="Glycerol-3-phosphate (1)-acyltransferase"/>
    <property type="match status" value="1"/>
</dbReference>
<dbReference type="EMBL" id="JADKGY010000029">
    <property type="protein sequence ID" value="MBK9984291.1"/>
    <property type="molecule type" value="Genomic_DNA"/>
</dbReference>
<keyword evidence="4" id="KW-0812">Transmembrane</keyword>
<feature type="domain" description="Phospholipid/glycerol acyltransferase" evidence="5">
    <location>
        <begin position="71"/>
        <end position="183"/>
    </location>
</feature>
<gene>
    <name evidence="6" type="ORF">IPP15_18315</name>
</gene>
<organism evidence="6 7">
    <name type="scientific">Candidatus Opimibacter skivensis</name>
    <dbReference type="NCBI Taxonomy" id="2982028"/>
    <lineage>
        <taxon>Bacteria</taxon>
        <taxon>Pseudomonadati</taxon>
        <taxon>Bacteroidota</taxon>
        <taxon>Saprospiria</taxon>
        <taxon>Saprospirales</taxon>
        <taxon>Saprospiraceae</taxon>
        <taxon>Candidatus Opimibacter</taxon>
    </lineage>
</organism>
<keyword evidence="4" id="KW-0472">Membrane</keyword>
<dbReference type="GO" id="GO:0003841">
    <property type="term" value="F:1-acylglycerol-3-phosphate O-acyltransferase activity"/>
    <property type="evidence" value="ECO:0007669"/>
    <property type="project" value="TreeGrafter"/>
</dbReference>
<protein>
    <submittedName>
        <fullName evidence="6">1-acyl-sn-glycerol-3-phosphate acyltransferase</fullName>
    </submittedName>
</protein>
<dbReference type="Proteomes" id="UP000808337">
    <property type="component" value="Unassembled WGS sequence"/>
</dbReference>